<sequence length="165" mass="16928">MQATMANRAATTPPHCAVSPPTTCGSSSALAAPQPLPPRAIAALPRGAATHPTPRGRRIQAMAGFHDAQSSDPGYAAPTPSPGDAQLPLLLPLLCLHSGRGNPCWQPPTTTRDSGGCPSKSPRNRPSTRLPPGSRMCAATRRLANCLLPAPCSGPMSSCMFSSTA</sequence>
<dbReference type="EMBL" id="AK361804">
    <property type="protein sequence ID" value="BAJ93008.1"/>
    <property type="molecule type" value="mRNA"/>
</dbReference>
<proteinExistence type="evidence at transcript level"/>
<dbReference type="KEGG" id="hvg:123448443"/>
<dbReference type="GeneID" id="123448443"/>
<protein>
    <submittedName>
        <fullName evidence="2">Predicted protein</fullName>
    </submittedName>
</protein>
<reference evidence="2" key="1">
    <citation type="journal article" date="2011" name="Plant Physiol.">
        <title>Comprehensive sequence analysis of 24,783 barley full-length cDNAs derived from 12 clone libraries.</title>
        <authorList>
            <person name="Matsumoto T."/>
            <person name="Tanaka T."/>
            <person name="Sakai H."/>
            <person name="Amano N."/>
            <person name="Kanamori H."/>
            <person name="Kurita K."/>
            <person name="Kikuta A."/>
            <person name="Kamiya K."/>
            <person name="Yamamoto M."/>
            <person name="Ikawa H."/>
            <person name="Fujii N."/>
            <person name="Hori K."/>
            <person name="Itoh T."/>
            <person name="Sato K."/>
        </authorList>
    </citation>
    <scope>NUCLEOTIDE SEQUENCE</scope>
    <source>
        <tissue evidence="2">Shoot</tissue>
    </source>
</reference>
<evidence type="ECO:0000256" key="1">
    <source>
        <dbReference type="SAM" id="MobiDB-lite"/>
    </source>
</evidence>
<feature type="region of interest" description="Disordered" evidence="1">
    <location>
        <begin position="59"/>
        <end position="84"/>
    </location>
</feature>
<feature type="region of interest" description="Disordered" evidence="1">
    <location>
        <begin position="106"/>
        <end position="134"/>
    </location>
</feature>
<dbReference type="AlphaFoldDB" id="F2DD37"/>
<accession>F2DD37</accession>
<name>F2DD37_HORVV</name>
<dbReference type="RefSeq" id="XP_044981273.1">
    <property type="nucleotide sequence ID" value="XM_045125338.1"/>
</dbReference>
<organism evidence="2">
    <name type="scientific">Hordeum vulgare subsp. vulgare</name>
    <name type="common">Domesticated barley</name>
    <dbReference type="NCBI Taxonomy" id="112509"/>
    <lineage>
        <taxon>Eukaryota</taxon>
        <taxon>Viridiplantae</taxon>
        <taxon>Streptophyta</taxon>
        <taxon>Embryophyta</taxon>
        <taxon>Tracheophyta</taxon>
        <taxon>Spermatophyta</taxon>
        <taxon>Magnoliopsida</taxon>
        <taxon>Liliopsida</taxon>
        <taxon>Poales</taxon>
        <taxon>Poaceae</taxon>
        <taxon>BOP clade</taxon>
        <taxon>Pooideae</taxon>
        <taxon>Triticodae</taxon>
        <taxon>Triticeae</taxon>
        <taxon>Hordeinae</taxon>
        <taxon>Hordeum</taxon>
    </lineage>
</organism>
<evidence type="ECO:0000313" key="2">
    <source>
        <dbReference type="EMBL" id="BAJ93008.1"/>
    </source>
</evidence>
<feature type="region of interest" description="Disordered" evidence="1">
    <location>
        <begin position="1"/>
        <end position="35"/>
    </location>
</feature>